<evidence type="ECO:0000256" key="1">
    <source>
        <dbReference type="SAM" id="MobiDB-lite"/>
    </source>
</evidence>
<gene>
    <name evidence="2" type="ORF">GX51_07456</name>
</gene>
<keyword evidence="3" id="KW-1185">Reference proteome</keyword>
<dbReference type="AlphaFoldDB" id="A0A2B7WL11"/>
<evidence type="ECO:0000313" key="2">
    <source>
        <dbReference type="EMBL" id="PGG97201.1"/>
    </source>
</evidence>
<organism evidence="2 3">
    <name type="scientific">Blastomyces parvus</name>
    <dbReference type="NCBI Taxonomy" id="2060905"/>
    <lineage>
        <taxon>Eukaryota</taxon>
        <taxon>Fungi</taxon>
        <taxon>Dikarya</taxon>
        <taxon>Ascomycota</taxon>
        <taxon>Pezizomycotina</taxon>
        <taxon>Eurotiomycetes</taxon>
        <taxon>Eurotiomycetidae</taxon>
        <taxon>Onygenales</taxon>
        <taxon>Ajellomycetaceae</taxon>
        <taxon>Blastomyces</taxon>
    </lineage>
</organism>
<protein>
    <submittedName>
        <fullName evidence="2">Uncharacterized protein</fullName>
    </submittedName>
</protein>
<evidence type="ECO:0000313" key="3">
    <source>
        <dbReference type="Proteomes" id="UP000224080"/>
    </source>
</evidence>
<dbReference type="EMBL" id="PDNC01000150">
    <property type="protein sequence ID" value="PGG97201.1"/>
    <property type="molecule type" value="Genomic_DNA"/>
</dbReference>
<name>A0A2B7WL11_9EURO</name>
<comment type="caution">
    <text evidence="2">The sequence shown here is derived from an EMBL/GenBank/DDBJ whole genome shotgun (WGS) entry which is preliminary data.</text>
</comment>
<dbReference type="Proteomes" id="UP000224080">
    <property type="component" value="Unassembled WGS sequence"/>
</dbReference>
<accession>A0A2B7WL11</accession>
<feature type="region of interest" description="Disordered" evidence="1">
    <location>
        <begin position="75"/>
        <end position="118"/>
    </location>
</feature>
<reference evidence="2 3" key="1">
    <citation type="submission" date="2017-10" db="EMBL/GenBank/DDBJ databases">
        <title>Comparative genomics in systemic dimorphic fungi from Ajellomycetaceae.</title>
        <authorList>
            <person name="Munoz J.F."/>
            <person name="Mcewen J.G."/>
            <person name="Clay O.K."/>
            <person name="Cuomo C.A."/>
        </authorList>
    </citation>
    <scope>NUCLEOTIDE SEQUENCE [LARGE SCALE GENOMIC DNA]</scope>
    <source>
        <strain evidence="2 3">UAMH130</strain>
    </source>
</reference>
<sequence length="118" mass="13194">MAADNKAFIPLPLDRTRTKTNKVMEPVRLTRFRTAARLGPRGIASVGPEEWEKRGLSGLVPHHIYHIVSTGNFPVSSGTGWQQQQQQQQDPAVSIVQSSASKQEATKQKKKKETILKY</sequence>
<proteinExistence type="predicted"/>